<dbReference type="InterPro" id="IPR003833">
    <property type="entry name" value="CT_C_D"/>
</dbReference>
<accession>A0A3P5X377</accession>
<keyword evidence="3" id="KW-0067">ATP-binding</keyword>
<proteinExistence type="predicted"/>
<dbReference type="GO" id="GO:0005524">
    <property type="term" value="F:ATP binding"/>
    <property type="evidence" value="ECO:0007669"/>
    <property type="project" value="UniProtKB-KW"/>
</dbReference>
<dbReference type="EMBL" id="UXAW01000070">
    <property type="protein sequence ID" value="VDC28661.1"/>
    <property type="molecule type" value="Genomic_DNA"/>
</dbReference>
<dbReference type="Gene3D" id="3.30.1360.40">
    <property type="match status" value="1"/>
</dbReference>
<dbReference type="GO" id="GO:0016787">
    <property type="term" value="F:hydrolase activity"/>
    <property type="evidence" value="ECO:0007669"/>
    <property type="project" value="UniProtKB-KW"/>
</dbReference>
<dbReference type="Gene3D" id="2.40.100.10">
    <property type="entry name" value="Cyclophilin-like"/>
    <property type="match status" value="1"/>
</dbReference>
<organism evidence="5 6">
    <name type="scientific">Pseudogemmobacter humi</name>
    <dbReference type="NCBI Taxonomy" id="2483812"/>
    <lineage>
        <taxon>Bacteria</taxon>
        <taxon>Pseudomonadati</taxon>
        <taxon>Pseudomonadota</taxon>
        <taxon>Alphaproteobacteria</taxon>
        <taxon>Rhodobacterales</taxon>
        <taxon>Paracoccaceae</taxon>
        <taxon>Pseudogemmobacter</taxon>
    </lineage>
</organism>
<dbReference type="OrthoDB" id="9778567at2"/>
<evidence type="ECO:0000256" key="1">
    <source>
        <dbReference type="ARBA" id="ARBA00022741"/>
    </source>
</evidence>
<feature type="domain" description="Carboxyltransferase" evidence="4">
    <location>
        <begin position="8"/>
        <end position="212"/>
    </location>
</feature>
<dbReference type="SUPFAM" id="SSF50891">
    <property type="entry name" value="Cyclophilin-like"/>
    <property type="match status" value="1"/>
</dbReference>
<protein>
    <submittedName>
        <fullName evidence="5">Kinase A inhibitor</fullName>
    </submittedName>
</protein>
<dbReference type="Proteomes" id="UP000277498">
    <property type="component" value="Unassembled WGS sequence"/>
</dbReference>
<keyword evidence="6" id="KW-1185">Reference proteome</keyword>
<dbReference type="AlphaFoldDB" id="A0A3P5X377"/>
<dbReference type="PANTHER" id="PTHR34698">
    <property type="entry name" value="5-OXOPROLINASE SUBUNIT B"/>
    <property type="match status" value="1"/>
</dbReference>
<dbReference type="SMART" id="SM00796">
    <property type="entry name" value="AHS1"/>
    <property type="match status" value="1"/>
</dbReference>
<evidence type="ECO:0000313" key="5">
    <source>
        <dbReference type="EMBL" id="VDC28661.1"/>
    </source>
</evidence>
<keyword evidence="5" id="KW-0418">Kinase</keyword>
<reference evidence="5 6" key="1">
    <citation type="submission" date="2018-11" db="EMBL/GenBank/DDBJ databases">
        <authorList>
            <person name="Criscuolo A."/>
        </authorList>
    </citation>
    <scope>NUCLEOTIDE SEQUENCE [LARGE SCALE GENOMIC DNA]</scope>
    <source>
        <strain evidence="5">ACIP111625</strain>
    </source>
</reference>
<evidence type="ECO:0000256" key="3">
    <source>
        <dbReference type="ARBA" id="ARBA00022840"/>
    </source>
</evidence>
<name>A0A3P5X377_9RHOB</name>
<dbReference type="PANTHER" id="PTHR34698:SF2">
    <property type="entry name" value="5-OXOPROLINASE SUBUNIT B"/>
    <property type="match status" value="1"/>
</dbReference>
<dbReference type="SUPFAM" id="SSF160467">
    <property type="entry name" value="PH0987 N-terminal domain-like"/>
    <property type="match status" value="1"/>
</dbReference>
<dbReference type="InterPro" id="IPR029000">
    <property type="entry name" value="Cyclophilin-like_dom_sf"/>
</dbReference>
<keyword evidence="5" id="KW-0808">Transferase</keyword>
<sequence length="248" mass="26176">MAAQPPYPLLREVGLSGLLVTFSDSLTDAANRANLAFRAAIEAEGIAGVVETSSALASTLLSYDPIRLPLAELRAVVTERLASRDWFAAALPQGRRFWRIPVAFGGEHGPQLAEAAALAGLTEGKAVAEIAATRLRVMALGFAPGLPYLGTMPDHWNMPRQDGLTAQVPAGSVVTAIRQFNIFTNATPTGWRLIGQSAFRNFRPELADPFAFRPGDEVSFVPIGAGELADIRAGDRAAAGGALCEAIP</sequence>
<evidence type="ECO:0000256" key="2">
    <source>
        <dbReference type="ARBA" id="ARBA00022801"/>
    </source>
</evidence>
<dbReference type="InterPro" id="IPR010016">
    <property type="entry name" value="PxpB"/>
</dbReference>
<evidence type="ECO:0000313" key="6">
    <source>
        <dbReference type="Proteomes" id="UP000277498"/>
    </source>
</evidence>
<dbReference type="RefSeq" id="WP_124086974.1">
    <property type="nucleotide sequence ID" value="NZ_UXAW01000070.1"/>
</dbReference>
<dbReference type="GO" id="GO:0016301">
    <property type="term" value="F:kinase activity"/>
    <property type="evidence" value="ECO:0007669"/>
    <property type="project" value="UniProtKB-KW"/>
</dbReference>
<dbReference type="Pfam" id="PF02682">
    <property type="entry name" value="CT_C_D"/>
    <property type="match status" value="1"/>
</dbReference>
<gene>
    <name evidence="5" type="primary">kipI</name>
    <name evidence="5" type="ORF">XINFAN_02227</name>
</gene>
<keyword evidence="1" id="KW-0547">Nucleotide-binding</keyword>
<evidence type="ECO:0000259" key="4">
    <source>
        <dbReference type="SMART" id="SM00796"/>
    </source>
</evidence>
<keyword evidence="2" id="KW-0378">Hydrolase</keyword>